<feature type="domain" description="Phosphoribosyl-dephospho-CoA transferase MdcG N-terminal" evidence="5">
    <location>
        <begin position="11"/>
        <end position="81"/>
    </location>
</feature>
<dbReference type="AlphaFoldDB" id="A0A1Q8EGM0"/>
<proteinExistence type="inferred from homology"/>
<feature type="active site" evidence="3">
    <location>
        <position position="137"/>
    </location>
</feature>
<evidence type="ECO:0000259" key="5">
    <source>
        <dbReference type="Pfam" id="PF20866"/>
    </source>
</evidence>
<sequence>MVSALHGTLLPHDLLWGLTPGQLPAEVPAWAVAAMAAGQPVVVRRALTAPGQVAVGVRGALREQRYATLMAVADIQRRVRPEDLCHVESDRGWPALQALAQLRASLDSGSWTWGVSGSAGFELASGVPALHQASDLDLILRTEQPMSREQARTLLALLDGAACPVDMQLQVPNGAVALREWAGASPRVLLKSASGARLVDDPWQALEQVA</sequence>
<dbReference type="InterPro" id="IPR048903">
    <property type="entry name" value="MdcG_N"/>
</dbReference>
<accession>A0A1Q8EGM0</accession>
<dbReference type="Pfam" id="PF20866">
    <property type="entry name" value="MdcG_N"/>
    <property type="match status" value="1"/>
</dbReference>
<dbReference type="InterPro" id="IPR017557">
    <property type="entry name" value="Holo-ACP_synthase"/>
</dbReference>
<feature type="domain" description="Phosphoribosyl-dephospho-CoA transferase MdcG C-terminal" evidence="4">
    <location>
        <begin position="90"/>
        <end position="202"/>
    </location>
</feature>
<evidence type="ECO:0000256" key="1">
    <source>
        <dbReference type="ARBA" id="ARBA00022679"/>
    </source>
</evidence>
<feature type="active site" evidence="3">
    <location>
        <position position="135"/>
    </location>
</feature>
<dbReference type="NCBIfam" id="TIGR03135">
    <property type="entry name" value="malonate_mdcG"/>
    <property type="match status" value="1"/>
</dbReference>
<dbReference type="Proteomes" id="UP000185578">
    <property type="component" value="Unassembled WGS sequence"/>
</dbReference>
<dbReference type="EC" id="2.7.7.66" evidence="3"/>
<evidence type="ECO:0000256" key="2">
    <source>
        <dbReference type="ARBA" id="ARBA00022695"/>
    </source>
</evidence>
<dbReference type="OrthoDB" id="1275217at2"/>
<evidence type="ECO:0000313" key="6">
    <source>
        <dbReference type="EMBL" id="OLF50957.1"/>
    </source>
</evidence>
<name>A0A1Q8EGM0_9PSED</name>
<gene>
    <name evidence="3" type="primary">mdcG</name>
    <name evidence="6" type="ORF">BTN82_30095</name>
</gene>
<comment type="function">
    <text evidence="3">Transfers 2'-(5-triphosphoribosyl)-3'-dephosphocoenzyme-A to the apo-[acyl-carrier-protein] of the malonate decarboxylase to yield holo-[acyl-carrier-protein].</text>
</comment>
<organism evidence="6 7">
    <name type="scientific">Pseudomonas chlororaphis</name>
    <dbReference type="NCBI Taxonomy" id="587753"/>
    <lineage>
        <taxon>Bacteria</taxon>
        <taxon>Pseudomonadati</taxon>
        <taxon>Pseudomonadota</taxon>
        <taxon>Gammaproteobacteria</taxon>
        <taxon>Pseudomonadales</taxon>
        <taxon>Pseudomonadaceae</taxon>
        <taxon>Pseudomonas</taxon>
    </lineage>
</organism>
<comment type="caution">
    <text evidence="6">The sequence shown here is derived from an EMBL/GenBank/DDBJ whole genome shotgun (WGS) entry which is preliminary data.</text>
</comment>
<keyword evidence="1 3" id="KW-0808">Transferase</keyword>
<dbReference type="Pfam" id="PF10620">
    <property type="entry name" value="MdcG"/>
    <property type="match status" value="1"/>
</dbReference>
<comment type="similarity">
    <text evidence="3">Belongs to the MdcG family.</text>
</comment>
<dbReference type="NCBIfam" id="NF002332">
    <property type="entry name" value="PRK01293.1"/>
    <property type="match status" value="1"/>
</dbReference>
<protein>
    <recommendedName>
        <fullName evidence="3">Phosphoribosyl-dephospho-CoA transferase</fullName>
        <ecNumber evidence="3">2.7.7.66</ecNumber>
    </recommendedName>
    <alternativeName>
        <fullName evidence="3">Malonate decarboxylase holo-[acyl-carrier-protein] synthase</fullName>
        <shortName evidence="3">Holo-ACP synthase</shortName>
    </alternativeName>
</protein>
<dbReference type="InterPro" id="IPR049180">
    <property type="entry name" value="MdcG_C"/>
</dbReference>
<evidence type="ECO:0000256" key="3">
    <source>
        <dbReference type="HAMAP-Rule" id="MF_00650"/>
    </source>
</evidence>
<evidence type="ECO:0000313" key="7">
    <source>
        <dbReference type="Proteomes" id="UP000185578"/>
    </source>
</evidence>
<evidence type="ECO:0000259" key="4">
    <source>
        <dbReference type="Pfam" id="PF10620"/>
    </source>
</evidence>
<dbReference type="EMBL" id="MSCT01000025">
    <property type="protein sequence ID" value="OLF50957.1"/>
    <property type="molecule type" value="Genomic_DNA"/>
</dbReference>
<reference evidence="6 7" key="1">
    <citation type="submission" date="2016-12" db="EMBL/GenBank/DDBJ databases">
        <authorList>
            <person name="Song W.-J."/>
            <person name="Kurnit D.M."/>
        </authorList>
    </citation>
    <scope>NUCLEOTIDE SEQUENCE [LARGE SCALE GENOMIC DNA]</scope>
    <source>
        <strain evidence="6 7">PCL1601</strain>
    </source>
</reference>
<dbReference type="HAMAP" id="MF_00650">
    <property type="entry name" value="Malonate_MdcG"/>
    <property type="match status" value="1"/>
</dbReference>
<keyword evidence="2 3" id="KW-0548">Nucleotidyltransferase</keyword>
<comment type="catalytic activity">
    <reaction evidence="3">
        <text>apo-[malonate decarboxylase ACP] + 2'-(5''-triphospho-alpha-D-ribosyl)-3'-dephospho-CoA = holo-[malonate decarboxylase ACP] + diphosphate</text>
        <dbReference type="Rhea" id="RHEA:42644"/>
        <dbReference type="Rhea" id="RHEA-COMP:10160"/>
        <dbReference type="Rhea" id="RHEA-COMP:10161"/>
        <dbReference type="ChEBI" id="CHEBI:29999"/>
        <dbReference type="ChEBI" id="CHEBI:33019"/>
        <dbReference type="ChEBI" id="CHEBI:61378"/>
        <dbReference type="ChEBI" id="CHEBI:82683"/>
        <dbReference type="EC" id="2.7.7.66"/>
    </reaction>
</comment>
<dbReference type="GO" id="GO:0016779">
    <property type="term" value="F:nucleotidyltransferase activity"/>
    <property type="evidence" value="ECO:0007669"/>
    <property type="project" value="UniProtKB-UniRule"/>
</dbReference>